<evidence type="ECO:0000313" key="3">
    <source>
        <dbReference type="Proteomes" id="UP000501648"/>
    </source>
</evidence>
<reference evidence="2 3" key="1">
    <citation type="journal article" date="2012" name="J. Bacteriol.">
        <title>Genome sequence of the pathogenic Herbaspirillum seropedicae strain Os34, isolated from rice roots.</title>
        <authorList>
            <person name="Ye W."/>
            <person name="Ye S."/>
            <person name="Liu J."/>
            <person name="Chang S."/>
            <person name="Chen M."/>
            <person name="Zhu B."/>
            <person name="Guo L."/>
            <person name="An Q."/>
        </authorList>
    </citation>
    <scope>NUCLEOTIDE SEQUENCE [LARGE SCALE GENOMIC DNA]</scope>
    <source>
        <strain evidence="2 3">Os34</strain>
    </source>
</reference>
<gene>
    <name evidence="2" type="ORF">C798_19165</name>
</gene>
<dbReference type="PANTHER" id="PTHR30373">
    <property type="entry name" value="UPF0603 PROTEIN YGCG"/>
    <property type="match status" value="1"/>
</dbReference>
<dbReference type="InterPro" id="IPR007621">
    <property type="entry name" value="TPM_dom"/>
</dbReference>
<dbReference type="Gene3D" id="3.10.310.50">
    <property type="match status" value="1"/>
</dbReference>
<dbReference type="RefSeq" id="WP_017453907.1">
    <property type="nucleotide sequence ID" value="NZ_CP008956.1"/>
</dbReference>
<protein>
    <recommendedName>
        <fullName evidence="1">TPM domain-containing protein</fullName>
    </recommendedName>
</protein>
<feature type="domain" description="TPM" evidence="1">
    <location>
        <begin position="30"/>
        <end position="148"/>
    </location>
</feature>
<evidence type="ECO:0000313" key="2">
    <source>
        <dbReference type="EMBL" id="QJQ02279.1"/>
    </source>
</evidence>
<dbReference type="PANTHER" id="PTHR30373:SF8">
    <property type="entry name" value="BLL7265 PROTEIN"/>
    <property type="match status" value="1"/>
</dbReference>
<dbReference type="EMBL" id="CP008956">
    <property type="protein sequence ID" value="QJQ02279.1"/>
    <property type="molecule type" value="Genomic_DNA"/>
</dbReference>
<dbReference type="Proteomes" id="UP000501648">
    <property type="component" value="Chromosome"/>
</dbReference>
<accession>A0A6M3ZUE7</accession>
<organism evidence="2 3">
    <name type="scientific">Herbaspirillum rubrisubalbicans Os34</name>
    <dbReference type="NCBI Taxonomy" id="1235827"/>
    <lineage>
        <taxon>Bacteria</taxon>
        <taxon>Pseudomonadati</taxon>
        <taxon>Pseudomonadota</taxon>
        <taxon>Betaproteobacteria</taxon>
        <taxon>Burkholderiales</taxon>
        <taxon>Oxalobacteraceae</taxon>
        <taxon>Herbaspirillum</taxon>
    </lineage>
</organism>
<sequence length="177" mass="19810">MAHNKTSPSLLARLLRHLRMSRAAARRAFPSSTLKAIQASIGAGEQTHRAQVRVIVEAALSLGAVRRGETARQRAHELFARYRIWDTEENCGVLVYLNLADRKVEIIADRGISARVSREQWQQLCRTMTAGYADGHYERSTLQALADLHDILRTVLPRGNDTDGKVTNELSDKPLLL</sequence>
<name>A0A6M3ZUE7_9BURK</name>
<dbReference type="AlphaFoldDB" id="A0A6M3ZUE7"/>
<proteinExistence type="predicted"/>
<evidence type="ECO:0000259" key="1">
    <source>
        <dbReference type="Pfam" id="PF04536"/>
    </source>
</evidence>
<dbReference type="Pfam" id="PF04536">
    <property type="entry name" value="TPM_phosphatase"/>
    <property type="match status" value="1"/>
</dbReference>